<proteinExistence type="predicted"/>
<name>A0A6J7RCZ1_9ZZZZ</name>
<dbReference type="EMBL" id="CAFBPN010000077">
    <property type="protein sequence ID" value="CAB5026642.1"/>
    <property type="molecule type" value="Genomic_DNA"/>
</dbReference>
<organism evidence="1">
    <name type="scientific">freshwater metagenome</name>
    <dbReference type="NCBI Taxonomy" id="449393"/>
    <lineage>
        <taxon>unclassified sequences</taxon>
        <taxon>metagenomes</taxon>
        <taxon>ecological metagenomes</taxon>
    </lineage>
</organism>
<evidence type="ECO:0000313" key="1">
    <source>
        <dbReference type="EMBL" id="CAB5026642.1"/>
    </source>
</evidence>
<dbReference type="AlphaFoldDB" id="A0A6J7RCZ1"/>
<sequence>MPTKSAPIAPAPNPAKVYLAKREVRCSSVAVAGNKACSVGKKTLTSPEEGLIVPIIATINSIQNQVTEANPMPVAIIAADAMWSRVSL</sequence>
<accession>A0A6J7RCZ1</accession>
<gene>
    <name evidence="1" type="ORF">UFOPK4098_01194</name>
</gene>
<protein>
    <submittedName>
        <fullName evidence="1">Unannotated protein</fullName>
    </submittedName>
</protein>
<reference evidence="1" key="1">
    <citation type="submission" date="2020-05" db="EMBL/GenBank/DDBJ databases">
        <authorList>
            <person name="Chiriac C."/>
            <person name="Salcher M."/>
            <person name="Ghai R."/>
            <person name="Kavagutti S V."/>
        </authorList>
    </citation>
    <scope>NUCLEOTIDE SEQUENCE</scope>
</reference>